<comment type="function">
    <text evidence="1 12">Catalyzes the condensation of (S)-aspartate-beta-semialdehyde [(S)-ASA] and pyruvate to 4-hydroxy-tetrahydrodipicolinate (HTPA).</text>
</comment>
<dbReference type="EMBL" id="CP053085">
    <property type="protein sequence ID" value="QJR34932.1"/>
    <property type="molecule type" value="Genomic_DNA"/>
</dbReference>
<dbReference type="PANTHER" id="PTHR12128:SF66">
    <property type="entry name" value="4-HYDROXY-2-OXOGLUTARATE ALDOLASE, MITOCHONDRIAL"/>
    <property type="match status" value="1"/>
</dbReference>
<dbReference type="GO" id="GO:0005829">
    <property type="term" value="C:cytosol"/>
    <property type="evidence" value="ECO:0007669"/>
    <property type="project" value="TreeGrafter"/>
</dbReference>
<dbReference type="PROSITE" id="PS00666">
    <property type="entry name" value="DHDPS_2"/>
    <property type="match status" value="1"/>
</dbReference>
<keyword evidence="6 12" id="KW-0028">Amino-acid biosynthesis</keyword>
<evidence type="ECO:0000256" key="2">
    <source>
        <dbReference type="ARBA" id="ARBA00005120"/>
    </source>
</evidence>
<keyword evidence="5 12" id="KW-0963">Cytoplasm</keyword>
<feature type="active site" description="Proton donor/acceptor" evidence="12 14">
    <location>
        <position position="136"/>
    </location>
</feature>
<comment type="caution">
    <text evidence="12">Was originally thought to be a dihydrodipicolinate synthase (DHDPS), catalyzing the condensation of (S)-aspartate-beta-semialdehyde [(S)-ASA] and pyruvate to dihydrodipicolinate (DHDP). However, it was shown in E.coli that the product of the enzymatic reaction is not dihydrodipicolinate but in fact (4S)-4-hydroxy-2,3,4,5-tetrahydro-(2S)-dipicolinic acid (HTPA), and that the consecutive dehydration reaction leading to DHDP is not spontaneous but catalyzed by DapB.</text>
</comment>
<evidence type="ECO:0000256" key="14">
    <source>
        <dbReference type="PIRSR" id="PIRSR001365-1"/>
    </source>
</evidence>
<accession>A0A6M4IPY1</accession>
<proteinExistence type="inferred from homology"/>
<reference evidence="16 17" key="1">
    <citation type="submission" date="2020-05" db="EMBL/GenBank/DDBJ databases">
        <title>Complete genome sequence of Gemmatimonas greenlandica TET16.</title>
        <authorList>
            <person name="Zeng Y."/>
        </authorList>
    </citation>
    <scope>NUCLEOTIDE SEQUENCE [LARGE SCALE GENOMIC DNA]</scope>
    <source>
        <strain evidence="16 17">TET16</strain>
    </source>
</reference>
<evidence type="ECO:0000256" key="13">
    <source>
        <dbReference type="PIRNR" id="PIRNR001365"/>
    </source>
</evidence>
<gene>
    <name evidence="12" type="primary">dapA</name>
    <name evidence="16" type="ORF">HKW67_05085</name>
</gene>
<dbReference type="HAMAP" id="MF_00418">
    <property type="entry name" value="DapA"/>
    <property type="match status" value="1"/>
</dbReference>
<sequence length="296" mass="31470">MAQRLFGCGTALVTPFMADGSIDEVALRAFVEWQVTEGVHMVIPCGSTGEAVTLAPAEHRRVVEITVEQVNGRVPVIAGAGSNDTQRAIATSREMKAIGATHLLHVTPMYNKPPQRAMIAHFRAIADACDLPIVIYNVPGRTAINLEARSCLELAADPRFVAVKEASGNLAQITHILRERPEHFAVLSGDDGFTLSVMAHGGDGVISVISNVVPALMSALCDAMARGDLTEARRLDAVLAPVAHAAFIESNPMPAKAMLAMMGRMREDLRLPLVPMLAAHHPLVRSALVQAGALAS</sequence>
<dbReference type="GO" id="GO:0009089">
    <property type="term" value="P:lysine biosynthetic process via diaminopimelate"/>
    <property type="evidence" value="ECO:0007669"/>
    <property type="project" value="UniProtKB-UniRule"/>
</dbReference>
<evidence type="ECO:0000313" key="17">
    <source>
        <dbReference type="Proteomes" id="UP000500938"/>
    </source>
</evidence>
<comment type="subcellular location">
    <subcellularLocation>
        <location evidence="12">Cytoplasm</location>
    </subcellularLocation>
</comment>
<comment type="catalytic activity">
    <reaction evidence="11 12">
        <text>L-aspartate 4-semialdehyde + pyruvate = (2S,4S)-4-hydroxy-2,3,4,5-tetrahydrodipicolinate + H2O + H(+)</text>
        <dbReference type="Rhea" id="RHEA:34171"/>
        <dbReference type="ChEBI" id="CHEBI:15361"/>
        <dbReference type="ChEBI" id="CHEBI:15377"/>
        <dbReference type="ChEBI" id="CHEBI:15378"/>
        <dbReference type="ChEBI" id="CHEBI:67139"/>
        <dbReference type="ChEBI" id="CHEBI:537519"/>
        <dbReference type="EC" id="4.3.3.7"/>
    </reaction>
</comment>
<evidence type="ECO:0000256" key="7">
    <source>
        <dbReference type="ARBA" id="ARBA00022915"/>
    </source>
</evidence>
<evidence type="ECO:0000256" key="4">
    <source>
        <dbReference type="ARBA" id="ARBA00012086"/>
    </source>
</evidence>
<dbReference type="EC" id="4.3.3.7" evidence="4 12"/>
<evidence type="ECO:0000313" key="16">
    <source>
        <dbReference type="EMBL" id="QJR34932.1"/>
    </source>
</evidence>
<comment type="pathway">
    <text evidence="2 12">Amino-acid biosynthesis; L-lysine biosynthesis via DAP pathway; (S)-tetrahydrodipicolinate from L-aspartate: step 3/4.</text>
</comment>
<evidence type="ECO:0000256" key="12">
    <source>
        <dbReference type="HAMAP-Rule" id="MF_00418"/>
    </source>
</evidence>
<dbReference type="Pfam" id="PF00701">
    <property type="entry name" value="DHDPS"/>
    <property type="match status" value="1"/>
</dbReference>
<name>A0A6M4IPY1_9BACT</name>
<feature type="site" description="Part of a proton relay during catalysis" evidence="12">
    <location>
        <position position="110"/>
    </location>
</feature>
<feature type="binding site" evidence="12 15">
    <location>
        <position position="48"/>
    </location>
    <ligand>
        <name>pyruvate</name>
        <dbReference type="ChEBI" id="CHEBI:15361"/>
    </ligand>
</feature>
<dbReference type="GO" id="GO:0019877">
    <property type="term" value="P:diaminopimelate biosynthetic process"/>
    <property type="evidence" value="ECO:0007669"/>
    <property type="project" value="UniProtKB-UniRule"/>
</dbReference>
<evidence type="ECO:0000256" key="1">
    <source>
        <dbReference type="ARBA" id="ARBA00003294"/>
    </source>
</evidence>
<dbReference type="InterPro" id="IPR013785">
    <property type="entry name" value="Aldolase_TIM"/>
</dbReference>
<evidence type="ECO:0000256" key="6">
    <source>
        <dbReference type="ARBA" id="ARBA00022605"/>
    </source>
</evidence>
<feature type="active site" description="Schiff-base intermediate with substrate" evidence="12 14">
    <location>
        <position position="164"/>
    </location>
</feature>
<dbReference type="Proteomes" id="UP000500938">
    <property type="component" value="Chromosome"/>
</dbReference>
<evidence type="ECO:0000256" key="11">
    <source>
        <dbReference type="ARBA" id="ARBA00047836"/>
    </source>
</evidence>
<dbReference type="SMART" id="SM01130">
    <property type="entry name" value="DHDPS"/>
    <property type="match status" value="1"/>
</dbReference>
<dbReference type="RefSeq" id="WP_171224359.1">
    <property type="nucleotide sequence ID" value="NZ_CP053085.1"/>
</dbReference>
<evidence type="ECO:0000256" key="9">
    <source>
        <dbReference type="ARBA" id="ARBA00023239"/>
    </source>
</evidence>
<dbReference type="InterPro" id="IPR005263">
    <property type="entry name" value="DapA"/>
</dbReference>
<comment type="similarity">
    <text evidence="3 12 13">Belongs to the DapA family.</text>
</comment>
<dbReference type="PANTHER" id="PTHR12128">
    <property type="entry name" value="DIHYDRODIPICOLINATE SYNTHASE"/>
    <property type="match status" value="1"/>
</dbReference>
<comment type="subunit">
    <text evidence="12">Homotetramer; dimer of dimers.</text>
</comment>
<dbReference type="NCBIfam" id="TIGR00674">
    <property type="entry name" value="dapA"/>
    <property type="match status" value="1"/>
</dbReference>
<feature type="binding site" evidence="12 15">
    <location>
        <position position="206"/>
    </location>
    <ligand>
        <name>pyruvate</name>
        <dbReference type="ChEBI" id="CHEBI:15361"/>
    </ligand>
</feature>
<keyword evidence="10 12" id="KW-0704">Schiff base</keyword>
<evidence type="ECO:0000256" key="3">
    <source>
        <dbReference type="ARBA" id="ARBA00007592"/>
    </source>
</evidence>
<keyword evidence="17" id="KW-1185">Reference proteome</keyword>
<dbReference type="Gene3D" id="3.20.20.70">
    <property type="entry name" value="Aldolase class I"/>
    <property type="match status" value="1"/>
</dbReference>
<dbReference type="UniPathway" id="UPA00034">
    <property type="reaction ID" value="UER00017"/>
</dbReference>
<dbReference type="InterPro" id="IPR020625">
    <property type="entry name" value="Schiff_base-form_aldolases_AS"/>
</dbReference>
<dbReference type="GO" id="GO:0008840">
    <property type="term" value="F:4-hydroxy-tetrahydrodipicolinate synthase activity"/>
    <property type="evidence" value="ECO:0007669"/>
    <property type="project" value="UniProtKB-UniRule"/>
</dbReference>
<evidence type="ECO:0000256" key="5">
    <source>
        <dbReference type="ARBA" id="ARBA00022490"/>
    </source>
</evidence>
<protein>
    <recommendedName>
        <fullName evidence="4 12">4-hydroxy-tetrahydrodipicolinate synthase</fullName>
        <shortName evidence="12">HTPA synthase</shortName>
        <ecNumber evidence="4 12">4.3.3.7</ecNumber>
    </recommendedName>
</protein>
<dbReference type="PIRSF" id="PIRSF001365">
    <property type="entry name" value="DHDPS"/>
    <property type="match status" value="1"/>
</dbReference>
<dbReference type="CDD" id="cd00950">
    <property type="entry name" value="DHDPS"/>
    <property type="match status" value="1"/>
</dbReference>
<dbReference type="SUPFAM" id="SSF51569">
    <property type="entry name" value="Aldolase"/>
    <property type="match status" value="1"/>
</dbReference>
<dbReference type="PRINTS" id="PR00146">
    <property type="entry name" value="DHPICSNTHASE"/>
</dbReference>
<feature type="site" description="Part of a proton relay during catalysis" evidence="12">
    <location>
        <position position="47"/>
    </location>
</feature>
<dbReference type="InterPro" id="IPR002220">
    <property type="entry name" value="DapA-like"/>
</dbReference>
<organism evidence="16 17">
    <name type="scientific">Gemmatimonas groenlandica</name>
    <dbReference type="NCBI Taxonomy" id="2732249"/>
    <lineage>
        <taxon>Bacteria</taxon>
        <taxon>Pseudomonadati</taxon>
        <taxon>Gemmatimonadota</taxon>
        <taxon>Gemmatimonadia</taxon>
        <taxon>Gemmatimonadales</taxon>
        <taxon>Gemmatimonadaceae</taxon>
        <taxon>Gemmatimonas</taxon>
    </lineage>
</organism>
<evidence type="ECO:0000256" key="8">
    <source>
        <dbReference type="ARBA" id="ARBA00023154"/>
    </source>
</evidence>
<keyword evidence="9 12" id="KW-0456">Lyase</keyword>
<dbReference type="KEGG" id="ggr:HKW67_05085"/>
<keyword evidence="8 12" id="KW-0457">Lysine biosynthesis</keyword>
<evidence type="ECO:0000256" key="15">
    <source>
        <dbReference type="PIRSR" id="PIRSR001365-2"/>
    </source>
</evidence>
<keyword evidence="7 12" id="KW-0220">Diaminopimelate biosynthesis</keyword>
<evidence type="ECO:0000256" key="10">
    <source>
        <dbReference type="ARBA" id="ARBA00023270"/>
    </source>
</evidence>
<dbReference type="AlphaFoldDB" id="A0A6M4IPY1"/>